<dbReference type="InterPro" id="IPR006685">
    <property type="entry name" value="MscS_channel_2nd"/>
</dbReference>
<dbReference type="InterPro" id="IPR057483">
    <property type="entry name" value="MSL2/3_TM_dom"/>
</dbReference>
<feature type="domain" description="Mechanosensitive channel protein 2/3 transmembrane" evidence="19">
    <location>
        <begin position="226"/>
        <end position="355"/>
    </location>
</feature>
<evidence type="ECO:0000256" key="3">
    <source>
        <dbReference type="ARBA" id="ARBA00008017"/>
    </source>
</evidence>
<dbReference type="Pfam" id="PF24956">
    <property type="entry name" value="Msl2-3_C"/>
    <property type="match status" value="1"/>
</dbReference>
<dbReference type="InterPro" id="IPR023408">
    <property type="entry name" value="MscS_beta-dom_sf"/>
</dbReference>
<keyword evidence="9" id="KW-0809">Transit peptide</keyword>
<comment type="caution">
    <text evidence="20">The sequence shown here is derived from an EMBL/GenBank/DDBJ whole genome shotgun (WGS) entry which is preliminary data.</text>
</comment>
<keyword evidence="6" id="KW-0597">Phosphoprotein</keyword>
<feature type="transmembrane region" description="Helical" evidence="16">
    <location>
        <begin position="12"/>
        <end position="31"/>
    </location>
</feature>
<keyword evidence="10 16" id="KW-1133">Transmembrane helix</keyword>
<dbReference type="InterPro" id="IPR045042">
    <property type="entry name" value="YnaI-like"/>
</dbReference>
<dbReference type="OrthoDB" id="1676006at2759"/>
<evidence type="ECO:0000313" key="21">
    <source>
        <dbReference type="Proteomes" id="UP001141806"/>
    </source>
</evidence>
<reference evidence="20" key="1">
    <citation type="journal article" date="2023" name="Plant J.">
        <title>The genome of the king protea, Protea cynaroides.</title>
        <authorList>
            <person name="Chang J."/>
            <person name="Duong T.A."/>
            <person name="Schoeman C."/>
            <person name="Ma X."/>
            <person name="Roodt D."/>
            <person name="Barker N."/>
            <person name="Li Z."/>
            <person name="Van de Peer Y."/>
            <person name="Mizrachi E."/>
        </authorList>
    </citation>
    <scope>NUCLEOTIDE SEQUENCE</scope>
    <source>
        <tissue evidence="20">Young leaves</tissue>
    </source>
</reference>
<dbReference type="InterPro" id="IPR056876">
    <property type="entry name" value="Msl2-3_C"/>
</dbReference>
<dbReference type="GO" id="GO:0009941">
    <property type="term" value="C:chloroplast envelope"/>
    <property type="evidence" value="ECO:0007669"/>
    <property type="project" value="UniProtKB-SubCell"/>
</dbReference>
<evidence type="ECO:0000256" key="8">
    <source>
        <dbReference type="ARBA" id="ARBA00022692"/>
    </source>
</evidence>
<evidence type="ECO:0000256" key="11">
    <source>
        <dbReference type="ARBA" id="ARBA00023065"/>
    </source>
</evidence>
<comment type="subcellular location">
    <subcellularLocation>
        <location evidence="2">Membrane</location>
        <topology evidence="2">Multi-pass membrane protein</topology>
    </subcellularLocation>
    <subcellularLocation>
        <location evidence="1">Plastid</location>
        <location evidence="1">Chloroplast envelope</location>
    </subcellularLocation>
</comment>
<feature type="compositionally biased region" description="Basic and acidic residues" evidence="15">
    <location>
        <begin position="726"/>
        <end position="736"/>
    </location>
</feature>
<evidence type="ECO:0000256" key="6">
    <source>
        <dbReference type="ARBA" id="ARBA00022553"/>
    </source>
</evidence>
<keyword evidence="21" id="KW-1185">Reference proteome</keyword>
<dbReference type="GO" id="GO:0016020">
    <property type="term" value="C:membrane"/>
    <property type="evidence" value="ECO:0007669"/>
    <property type="project" value="UniProtKB-SubCell"/>
</dbReference>
<accession>A0A9Q0QMP0</accession>
<feature type="transmembrane region" description="Helical" evidence="16">
    <location>
        <begin position="184"/>
        <end position="206"/>
    </location>
</feature>
<evidence type="ECO:0000256" key="4">
    <source>
        <dbReference type="ARBA" id="ARBA00022448"/>
    </source>
</evidence>
<evidence type="ECO:0000256" key="12">
    <source>
        <dbReference type="ARBA" id="ARBA00023136"/>
    </source>
</evidence>
<feature type="domain" description="Mechanosensitive ion channel MscS" evidence="17">
    <location>
        <begin position="357"/>
        <end position="427"/>
    </location>
</feature>
<keyword evidence="7" id="KW-0934">Plastid</keyword>
<evidence type="ECO:0000259" key="17">
    <source>
        <dbReference type="Pfam" id="PF00924"/>
    </source>
</evidence>
<proteinExistence type="inferred from homology"/>
<keyword evidence="4" id="KW-0813">Transport</keyword>
<dbReference type="InterPro" id="IPR010920">
    <property type="entry name" value="LSM_dom_sf"/>
</dbReference>
<evidence type="ECO:0000256" key="5">
    <source>
        <dbReference type="ARBA" id="ARBA00022528"/>
    </source>
</evidence>
<evidence type="ECO:0000256" key="1">
    <source>
        <dbReference type="ARBA" id="ARBA00004119"/>
    </source>
</evidence>
<evidence type="ECO:0000313" key="20">
    <source>
        <dbReference type="EMBL" id="KAJ4965353.1"/>
    </source>
</evidence>
<comment type="function">
    <text evidence="14">Mechanosensitive channel that opens in response to stretch forces in the membrane lipid bilayer. Controls plastid size, shape, and perhaps division during normal plant development by altering ion flux in response to changes in membrane tension. Acts as a component of the chloroplast division machinery.</text>
</comment>
<dbReference type="AlphaFoldDB" id="A0A9Q0QMP0"/>
<keyword evidence="11" id="KW-0406">Ion transport</keyword>
<keyword evidence="5" id="KW-0150">Chloroplast</keyword>
<dbReference type="EMBL" id="JAMYWD010000007">
    <property type="protein sequence ID" value="KAJ4965353.1"/>
    <property type="molecule type" value="Genomic_DNA"/>
</dbReference>
<dbReference type="SUPFAM" id="SSF50182">
    <property type="entry name" value="Sm-like ribonucleoproteins"/>
    <property type="match status" value="1"/>
</dbReference>
<evidence type="ECO:0000256" key="15">
    <source>
        <dbReference type="SAM" id="MobiDB-lite"/>
    </source>
</evidence>
<dbReference type="Pfam" id="PF25237">
    <property type="entry name" value="MSL2_3"/>
    <property type="match status" value="1"/>
</dbReference>
<dbReference type="GO" id="GO:0034220">
    <property type="term" value="P:monoatomic ion transmembrane transport"/>
    <property type="evidence" value="ECO:0007669"/>
    <property type="project" value="UniProtKB-KW"/>
</dbReference>
<comment type="similarity">
    <text evidence="3">Belongs to the MscS (TC 1.A.23) family.</text>
</comment>
<dbReference type="Proteomes" id="UP001141806">
    <property type="component" value="Unassembled WGS sequence"/>
</dbReference>
<protein>
    <submittedName>
        <fullName evidence="20">Uncharacterized protein</fullName>
    </submittedName>
</protein>
<evidence type="ECO:0000256" key="2">
    <source>
        <dbReference type="ARBA" id="ARBA00004141"/>
    </source>
</evidence>
<name>A0A9Q0QMP0_9MAGN</name>
<keyword evidence="12 16" id="KW-0472">Membrane</keyword>
<feature type="compositionally biased region" description="Basic and acidic residues" evidence="15">
    <location>
        <begin position="571"/>
        <end position="588"/>
    </location>
</feature>
<evidence type="ECO:0000256" key="16">
    <source>
        <dbReference type="SAM" id="Phobius"/>
    </source>
</evidence>
<evidence type="ECO:0000256" key="10">
    <source>
        <dbReference type="ARBA" id="ARBA00022989"/>
    </source>
</evidence>
<gene>
    <name evidence="20" type="ORF">NE237_017202</name>
</gene>
<dbReference type="GO" id="GO:0010020">
    <property type="term" value="P:chloroplast fission"/>
    <property type="evidence" value="ECO:0007669"/>
    <property type="project" value="UniProtKB-ARBA"/>
</dbReference>
<evidence type="ECO:0000256" key="14">
    <source>
        <dbReference type="ARBA" id="ARBA00058298"/>
    </source>
</evidence>
<dbReference type="PANTHER" id="PTHR43634">
    <property type="entry name" value="OW CONDUCTANCE MECHANOSENSITIVE CHANNEL"/>
    <property type="match status" value="1"/>
</dbReference>
<evidence type="ECO:0000259" key="19">
    <source>
        <dbReference type="Pfam" id="PF25237"/>
    </source>
</evidence>
<feature type="region of interest" description="Disordered" evidence="15">
    <location>
        <begin position="568"/>
        <end position="842"/>
    </location>
</feature>
<evidence type="ECO:0000256" key="7">
    <source>
        <dbReference type="ARBA" id="ARBA00022640"/>
    </source>
</evidence>
<evidence type="ECO:0000256" key="13">
    <source>
        <dbReference type="ARBA" id="ARBA00023303"/>
    </source>
</evidence>
<sequence length="842" mass="91511">MFSQTANDWPFYFSHSLVSLFIGIAFLKASTQLPSKESCRKIRDFSLFSPIKIFLRDIGGSSSTLKSAISPLLVIYLIKNHFGEHNEIVLLVNHVPAIRFKSLVGRGRLHLSSASLSSHASRQAAWSLRLLDSVNRPICSVRSRYNVFICRSSLVPGQANEIPIVKNAVLALARSFNASCGSPLVLQLVPAIGIIVFTIWGLGPVMRLSRNLFLHKSDSSWKKSSTHYFMASYLQPLLLWTGATLICRTLDPVVLPSEASQVVKQRLLNFVRSLSTVLAFAYCLSSLIQQSQKFFMETNESSDTRNMGFQFAGKAVYTAVWIAAVSLFMELLGFSTQKWLTAGGLGTVLLTLAGREIFTNFLSSVMIHATRPFVANEWIQTKIEGYEVSGTVEHVGWWSPTIIRGEDREAVHIPNHKFTVNVVRNLSQKTHWRIKTHLAISHLDVNKINNIVADMRKVLAKNPQVEQQRLHRRVFLENINPENQALLILISCFVKTSHLEEYLCVKEAILLDLLRVISHHRARLATPIRTVQKIYSDADMDNMPFGDTIFTRPGPAANRPLLVIEPPYRISGDDKKTRSVRSNKEQDAKVVTTSMSEAKADAKVVATSDKGDAKVGATSDSKADAKVGATSTSDSKAESKVAVASTSDSKADAKVGAASASDSKAESKVAVASTSDSKAESKVAVASTSDSKADAKVSSMPISMEEPKSAAMSKTDPKASVSVPERSVRSNSDKQQSKKAGSGVSAATSLTKQENGRTSVAPPPISRPALEENIVLGVALEGSKRTLPIEEDLGPSSSPAGEAKELAACRNGNGTPAAKDKRDGQSSAVPGVGAGDQRDQER</sequence>
<evidence type="ECO:0000256" key="9">
    <source>
        <dbReference type="ARBA" id="ARBA00022946"/>
    </source>
</evidence>
<feature type="compositionally biased region" description="Low complexity" evidence="15">
    <location>
        <begin position="657"/>
        <end position="675"/>
    </location>
</feature>
<keyword evidence="13" id="KW-0407">Ion channel</keyword>
<evidence type="ECO:0000259" key="18">
    <source>
        <dbReference type="Pfam" id="PF24956"/>
    </source>
</evidence>
<organism evidence="20 21">
    <name type="scientific">Protea cynaroides</name>
    <dbReference type="NCBI Taxonomy" id="273540"/>
    <lineage>
        <taxon>Eukaryota</taxon>
        <taxon>Viridiplantae</taxon>
        <taxon>Streptophyta</taxon>
        <taxon>Embryophyta</taxon>
        <taxon>Tracheophyta</taxon>
        <taxon>Spermatophyta</taxon>
        <taxon>Magnoliopsida</taxon>
        <taxon>Proteales</taxon>
        <taxon>Proteaceae</taxon>
        <taxon>Protea</taxon>
    </lineage>
</organism>
<dbReference type="Gene3D" id="1.10.287.1260">
    <property type="match status" value="1"/>
</dbReference>
<dbReference type="FunFam" id="1.10.287.1260:FF:000008">
    <property type="entry name" value="Mechanosensitive ion channel protein 3, chloroplastic"/>
    <property type="match status" value="1"/>
</dbReference>
<feature type="compositionally biased region" description="Polar residues" evidence="15">
    <location>
        <begin position="745"/>
        <end position="758"/>
    </location>
</feature>
<dbReference type="Gene3D" id="2.30.30.60">
    <property type="match status" value="1"/>
</dbReference>
<dbReference type="PANTHER" id="PTHR43634:SF2">
    <property type="entry name" value="LOW CONDUCTANCE MECHANOSENSITIVE CHANNEL YNAI"/>
    <property type="match status" value="1"/>
</dbReference>
<keyword evidence="8 16" id="KW-0812">Transmembrane</keyword>
<dbReference type="Pfam" id="PF00924">
    <property type="entry name" value="MS_channel_2nd"/>
    <property type="match status" value="1"/>
</dbReference>
<feature type="domain" description="Mechanosensitive ion channel protein 2/3 C-terminal" evidence="18">
    <location>
        <begin position="432"/>
        <end position="518"/>
    </location>
</feature>